<dbReference type="Proteomes" id="UP000184342">
    <property type="component" value="Unassembled WGS sequence"/>
</dbReference>
<organism evidence="1 2">
    <name type="scientific">Parasporobacterium paucivorans DSM 15970</name>
    <dbReference type="NCBI Taxonomy" id="1122934"/>
    <lineage>
        <taxon>Bacteria</taxon>
        <taxon>Bacillati</taxon>
        <taxon>Bacillota</taxon>
        <taxon>Clostridia</taxon>
        <taxon>Lachnospirales</taxon>
        <taxon>Lachnospiraceae</taxon>
        <taxon>Parasporobacterium</taxon>
    </lineage>
</organism>
<protein>
    <submittedName>
        <fullName evidence="1">Adenosylcobinamide amidohydrolase</fullName>
    </submittedName>
</protein>
<dbReference type="RefSeq" id="WP_073994460.1">
    <property type="nucleotide sequence ID" value="NZ_FQYT01000027.1"/>
</dbReference>
<evidence type="ECO:0000313" key="1">
    <source>
        <dbReference type="EMBL" id="SHJ58893.1"/>
    </source>
</evidence>
<name>A0A1M6KIY4_9FIRM</name>
<dbReference type="PANTHER" id="PTHR35336">
    <property type="entry name" value="ADENOSYLCOBINAMIDE AMIDOHYDROLASE"/>
    <property type="match status" value="1"/>
</dbReference>
<evidence type="ECO:0000313" key="2">
    <source>
        <dbReference type="Proteomes" id="UP000184342"/>
    </source>
</evidence>
<dbReference type="InterPro" id="IPR052209">
    <property type="entry name" value="CbiZ"/>
</dbReference>
<dbReference type="GO" id="GO:0016787">
    <property type="term" value="F:hydrolase activity"/>
    <property type="evidence" value="ECO:0007669"/>
    <property type="project" value="UniProtKB-KW"/>
</dbReference>
<dbReference type="Pfam" id="PF01955">
    <property type="entry name" value="CbiZ"/>
    <property type="match status" value="1"/>
</dbReference>
<dbReference type="InterPro" id="IPR002808">
    <property type="entry name" value="AdoCbi_amidolase"/>
</dbReference>
<reference evidence="1 2" key="1">
    <citation type="submission" date="2016-11" db="EMBL/GenBank/DDBJ databases">
        <authorList>
            <person name="Jaros S."/>
            <person name="Januszkiewicz K."/>
            <person name="Wedrychowicz H."/>
        </authorList>
    </citation>
    <scope>NUCLEOTIDE SEQUENCE [LARGE SCALE GENOMIC DNA]</scope>
    <source>
        <strain evidence="1 2">DSM 15970</strain>
    </source>
</reference>
<dbReference type="EMBL" id="FQYT01000027">
    <property type="protein sequence ID" value="SHJ58893.1"/>
    <property type="molecule type" value="Genomic_DNA"/>
</dbReference>
<keyword evidence="2" id="KW-1185">Reference proteome</keyword>
<gene>
    <name evidence="1" type="ORF">SAMN02745691_02204</name>
</gene>
<dbReference type="AlphaFoldDB" id="A0A1M6KIY4"/>
<dbReference type="PANTHER" id="PTHR35336:SF5">
    <property type="entry name" value="ADENOSYLCOBINAMIDE AMIDOHYDROLASE"/>
    <property type="match status" value="1"/>
</dbReference>
<keyword evidence="1" id="KW-0378">Hydrolase</keyword>
<proteinExistence type="predicted"/>
<dbReference type="STRING" id="1122934.SAMN02745691_02204"/>
<sequence>MVMHTFPNGDEAALEKQSVIIRFAGKRRVLSTSNLNGGISDDLSSVFNNDCKPLLGVEIKMLADTYEGHLRATAKGLGLDDTRTCGLCTSAYMKNTAIVSGQFTDFTVTAVVTAGVDHNGGRAGDPAFWRELDEKCLPYNPGTINIMLHIDADLTQGAITRALVTCTEAKTAALQELLAPSLFSDGLATGSGTDGTIIITDLESEKRITEAGKQFKMGEYIGKTVKEAVKKALFLQTGLTPLFQFDAIARMQRFGVSDTSLWEIYRSTGDGVLNRTDFTNLLFEIGGREEIVIATSLYAHLLDQMNWEMIPAGSGYREGMEILDKMGFKPEQGTHSHCVKEMVRLYSEGFVRMVTE</sequence>
<accession>A0A1M6KIY4</accession>
<dbReference type="OrthoDB" id="9767827at2"/>